<comment type="caution">
    <text evidence="1">The sequence shown here is derived from an EMBL/GenBank/DDBJ whole genome shotgun (WGS) entry which is preliminary data.</text>
</comment>
<dbReference type="InterPro" id="IPR054251">
    <property type="entry name" value="DUF6982"/>
</dbReference>
<dbReference type="EMBL" id="BARU01024702">
    <property type="protein sequence ID" value="GAH52319.1"/>
    <property type="molecule type" value="Genomic_DNA"/>
</dbReference>
<organism evidence="1">
    <name type="scientific">marine sediment metagenome</name>
    <dbReference type="NCBI Taxonomy" id="412755"/>
    <lineage>
        <taxon>unclassified sequences</taxon>
        <taxon>metagenomes</taxon>
        <taxon>ecological metagenomes</taxon>
    </lineage>
</organism>
<gene>
    <name evidence="1" type="ORF">S03H2_39899</name>
</gene>
<evidence type="ECO:0000313" key="1">
    <source>
        <dbReference type="EMBL" id="GAH52319.1"/>
    </source>
</evidence>
<feature type="non-terminal residue" evidence="1">
    <location>
        <position position="174"/>
    </location>
</feature>
<proteinExistence type="predicted"/>
<protein>
    <submittedName>
        <fullName evidence="1">Uncharacterized protein</fullName>
    </submittedName>
</protein>
<dbReference type="AlphaFoldDB" id="X1HEQ4"/>
<dbReference type="Pfam" id="PF22478">
    <property type="entry name" value="DUF6982"/>
    <property type="match status" value="1"/>
</dbReference>
<reference evidence="1" key="1">
    <citation type="journal article" date="2014" name="Front. Microbiol.">
        <title>High frequency of phylogenetically diverse reductive dehalogenase-homologous genes in deep subseafloor sedimentary metagenomes.</title>
        <authorList>
            <person name="Kawai M."/>
            <person name="Futagami T."/>
            <person name="Toyoda A."/>
            <person name="Takaki Y."/>
            <person name="Nishi S."/>
            <person name="Hori S."/>
            <person name="Arai W."/>
            <person name="Tsubouchi T."/>
            <person name="Morono Y."/>
            <person name="Uchiyama I."/>
            <person name="Ito T."/>
            <person name="Fujiyama A."/>
            <person name="Inagaki F."/>
            <person name="Takami H."/>
        </authorList>
    </citation>
    <scope>NUCLEOTIDE SEQUENCE</scope>
    <source>
        <strain evidence="1">Expedition CK06-06</strain>
    </source>
</reference>
<name>X1HEQ4_9ZZZZ</name>
<accession>X1HEQ4</accession>
<sequence>MYRLDSSSPHIPYVVYAKAVETILKWNCNDNKLTDRPEDQRTGRLIIRGRDIQMIANKIVVKYQNGKIIKGWSTDFGPKKEIFHIHPLEEYSKDILEIEVASLKAVFFVKDYKGNKNYKKVRTFDSAPKGIPSQRKIIIIFRDGENFYGTTHSYDPERKGFFVYPIDPKDNNDR</sequence>